<dbReference type="PANTHER" id="PTHR31429:SF54">
    <property type="entry name" value="WRKY TRANSCRIPTION FACTOR 9-RELATED"/>
    <property type="match status" value="1"/>
</dbReference>
<dbReference type="Proteomes" id="UP001154282">
    <property type="component" value="Unassembled WGS sequence"/>
</dbReference>
<protein>
    <recommendedName>
        <fullName evidence="7">WRKY domain-containing protein</fullName>
    </recommendedName>
</protein>
<dbReference type="PROSITE" id="PS50811">
    <property type="entry name" value="WRKY"/>
    <property type="match status" value="1"/>
</dbReference>
<accession>A0AAV0GRR3</accession>
<gene>
    <name evidence="8" type="ORF">LITE_LOCUS682</name>
</gene>
<dbReference type="InterPro" id="IPR044810">
    <property type="entry name" value="WRKY_plant"/>
</dbReference>
<feature type="domain" description="WRKY" evidence="7">
    <location>
        <begin position="188"/>
        <end position="254"/>
    </location>
</feature>
<dbReference type="GO" id="GO:0005634">
    <property type="term" value="C:nucleus"/>
    <property type="evidence" value="ECO:0007669"/>
    <property type="project" value="UniProtKB-SubCell"/>
</dbReference>
<dbReference type="SUPFAM" id="SSF118290">
    <property type="entry name" value="WRKY DNA-binding domain"/>
    <property type="match status" value="1"/>
</dbReference>
<evidence type="ECO:0000256" key="3">
    <source>
        <dbReference type="ARBA" id="ARBA00023125"/>
    </source>
</evidence>
<keyword evidence="4" id="KW-0804">Transcription</keyword>
<comment type="caution">
    <text evidence="8">The sequence shown here is derived from an EMBL/GenBank/DDBJ whole genome shotgun (WGS) entry which is preliminary data.</text>
</comment>
<evidence type="ECO:0000256" key="5">
    <source>
        <dbReference type="ARBA" id="ARBA00023242"/>
    </source>
</evidence>
<evidence type="ECO:0000313" key="8">
    <source>
        <dbReference type="EMBL" id="CAI0375644.1"/>
    </source>
</evidence>
<name>A0AAV0GRR3_9ROSI</name>
<dbReference type="GO" id="GO:0003700">
    <property type="term" value="F:DNA-binding transcription factor activity"/>
    <property type="evidence" value="ECO:0007669"/>
    <property type="project" value="InterPro"/>
</dbReference>
<keyword evidence="3" id="KW-0238">DNA-binding</keyword>
<keyword evidence="9" id="KW-1185">Reference proteome</keyword>
<evidence type="ECO:0000256" key="4">
    <source>
        <dbReference type="ARBA" id="ARBA00023163"/>
    </source>
</evidence>
<keyword evidence="2" id="KW-0805">Transcription regulation</keyword>
<dbReference type="InterPro" id="IPR036576">
    <property type="entry name" value="WRKY_dom_sf"/>
</dbReference>
<dbReference type="FunFam" id="2.20.25.80:FF:000002">
    <property type="entry name" value="probable WRKY transcription factor 31"/>
    <property type="match status" value="1"/>
</dbReference>
<evidence type="ECO:0000256" key="2">
    <source>
        <dbReference type="ARBA" id="ARBA00023015"/>
    </source>
</evidence>
<sequence length="376" mass="40665">MEMNKMKEENKLLREVVEKTAKDYYDLQLKFASIQQQHNNNTNYPKPKDPELYLSLGGNINNGGKGAQAEELQKPMNNINNNNNPNKRPTDDDDQLGLSLRLQTAAAAAAPPVPRRRPLVLGGDLELVHDGGALMVAHPNKLQRRDDQQQQNLLAAAAAASTTTTTTTTSSSSCPANRKARVSVRARCQYSTMNDGCQWRKYGQKIAKGNPCPRAYYRCTVAPGCPVRKQVQRCQDDMSILITTYEGNHNHPLPAGAAAMASSTPSAAAASSSFSLYNPSSNDATGTAGNFVHVPYHQQQELLFSPSPPPPSQQLYPYPLLPTAAGNQPWRRKAAGGGELAENVSTAMAADPKFRVAVAAAISSLINKEASTSNNH</sequence>
<evidence type="ECO:0000256" key="1">
    <source>
        <dbReference type="ARBA" id="ARBA00004123"/>
    </source>
</evidence>
<evidence type="ECO:0000313" key="9">
    <source>
        <dbReference type="Proteomes" id="UP001154282"/>
    </source>
</evidence>
<organism evidence="8 9">
    <name type="scientific">Linum tenue</name>
    <dbReference type="NCBI Taxonomy" id="586396"/>
    <lineage>
        <taxon>Eukaryota</taxon>
        <taxon>Viridiplantae</taxon>
        <taxon>Streptophyta</taxon>
        <taxon>Embryophyta</taxon>
        <taxon>Tracheophyta</taxon>
        <taxon>Spermatophyta</taxon>
        <taxon>Magnoliopsida</taxon>
        <taxon>eudicotyledons</taxon>
        <taxon>Gunneridae</taxon>
        <taxon>Pentapetalae</taxon>
        <taxon>rosids</taxon>
        <taxon>fabids</taxon>
        <taxon>Malpighiales</taxon>
        <taxon>Linaceae</taxon>
        <taxon>Linum</taxon>
    </lineage>
</organism>
<proteinExistence type="predicted"/>
<comment type="subcellular location">
    <subcellularLocation>
        <location evidence="1">Nucleus</location>
    </subcellularLocation>
</comment>
<dbReference type="Pfam" id="PF03106">
    <property type="entry name" value="WRKY"/>
    <property type="match status" value="1"/>
</dbReference>
<dbReference type="AlphaFoldDB" id="A0AAV0GRR3"/>
<feature type="region of interest" description="Disordered" evidence="6">
    <location>
        <begin position="75"/>
        <end position="95"/>
    </location>
</feature>
<reference evidence="8" key="1">
    <citation type="submission" date="2022-08" db="EMBL/GenBank/DDBJ databases">
        <authorList>
            <person name="Gutierrez-Valencia J."/>
        </authorList>
    </citation>
    <scope>NUCLEOTIDE SEQUENCE</scope>
</reference>
<dbReference type="InterPro" id="IPR003657">
    <property type="entry name" value="WRKY_dom"/>
</dbReference>
<dbReference type="PANTHER" id="PTHR31429">
    <property type="entry name" value="WRKY TRANSCRIPTION FACTOR 36-RELATED"/>
    <property type="match status" value="1"/>
</dbReference>
<evidence type="ECO:0000256" key="6">
    <source>
        <dbReference type="SAM" id="MobiDB-lite"/>
    </source>
</evidence>
<evidence type="ECO:0000259" key="7">
    <source>
        <dbReference type="PROSITE" id="PS50811"/>
    </source>
</evidence>
<keyword evidence="5" id="KW-0539">Nucleus</keyword>
<dbReference type="EMBL" id="CAMGYJ010000002">
    <property type="protein sequence ID" value="CAI0375644.1"/>
    <property type="molecule type" value="Genomic_DNA"/>
</dbReference>
<feature type="compositionally biased region" description="Low complexity" evidence="6">
    <location>
        <begin position="77"/>
        <end position="86"/>
    </location>
</feature>
<dbReference type="SMART" id="SM00774">
    <property type="entry name" value="WRKY"/>
    <property type="match status" value="1"/>
</dbReference>
<dbReference type="Gene3D" id="2.20.25.80">
    <property type="entry name" value="WRKY domain"/>
    <property type="match status" value="1"/>
</dbReference>
<dbReference type="GO" id="GO:0043565">
    <property type="term" value="F:sequence-specific DNA binding"/>
    <property type="evidence" value="ECO:0007669"/>
    <property type="project" value="InterPro"/>
</dbReference>